<keyword evidence="3 6" id="KW-0812">Transmembrane</keyword>
<dbReference type="GeneID" id="68867434"/>
<dbReference type="InterPro" id="IPR005829">
    <property type="entry name" value="Sugar_transporter_CS"/>
</dbReference>
<dbReference type="GO" id="GO:0022857">
    <property type="term" value="F:transmembrane transporter activity"/>
    <property type="evidence" value="ECO:0007669"/>
    <property type="project" value="InterPro"/>
</dbReference>
<feature type="transmembrane region" description="Helical" evidence="6">
    <location>
        <begin position="426"/>
        <end position="446"/>
    </location>
</feature>
<organism evidence="8 9">
    <name type="scientific">Saccharolobus caldissimus</name>
    <dbReference type="NCBI Taxonomy" id="1702097"/>
    <lineage>
        <taxon>Archaea</taxon>
        <taxon>Thermoproteota</taxon>
        <taxon>Thermoprotei</taxon>
        <taxon>Sulfolobales</taxon>
        <taxon>Sulfolobaceae</taxon>
        <taxon>Saccharolobus</taxon>
    </lineage>
</organism>
<dbReference type="RefSeq" id="WP_229570143.1">
    <property type="nucleotide sequence ID" value="NZ_AP025226.1"/>
</dbReference>
<dbReference type="PANTHER" id="PTHR23511:SF34">
    <property type="entry name" value="SYNAPTIC VESICLE GLYCOPROTEIN 2"/>
    <property type="match status" value="1"/>
</dbReference>
<feature type="transmembrane region" description="Helical" evidence="6">
    <location>
        <begin position="362"/>
        <end position="385"/>
    </location>
</feature>
<dbReference type="InterPro" id="IPR005828">
    <property type="entry name" value="MFS_sugar_transport-like"/>
</dbReference>
<dbReference type="CDD" id="cd17316">
    <property type="entry name" value="MFS_SV2_like"/>
    <property type="match status" value="1"/>
</dbReference>
<dbReference type="GO" id="GO:0016020">
    <property type="term" value="C:membrane"/>
    <property type="evidence" value="ECO:0007669"/>
    <property type="project" value="UniProtKB-SubCell"/>
</dbReference>
<dbReference type="EMBL" id="AP025226">
    <property type="protein sequence ID" value="BDB99696.1"/>
    <property type="molecule type" value="Genomic_DNA"/>
</dbReference>
<comment type="subcellular location">
    <subcellularLocation>
        <location evidence="1">Membrane</location>
        <topology evidence="1">Multi-pass membrane protein</topology>
    </subcellularLocation>
</comment>
<dbReference type="InterPro" id="IPR036259">
    <property type="entry name" value="MFS_trans_sf"/>
</dbReference>
<evidence type="ECO:0000256" key="2">
    <source>
        <dbReference type="ARBA" id="ARBA00022448"/>
    </source>
</evidence>
<feature type="transmembrane region" description="Helical" evidence="6">
    <location>
        <begin position="397"/>
        <end position="420"/>
    </location>
</feature>
<evidence type="ECO:0000259" key="7">
    <source>
        <dbReference type="PROSITE" id="PS50850"/>
    </source>
</evidence>
<accession>A0AAQ4CV65</accession>
<protein>
    <submittedName>
        <fullName evidence="8">MFS transporter</fullName>
    </submittedName>
</protein>
<name>A0AAQ4CV65_9CREN</name>
<evidence type="ECO:0000256" key="5">
    <source>
        <dbReference type="ARBA" id="ARBA00023136"/>
    </source>
</evidence>
<dbReference type="PROSITE" id="PS00216">
    <property type="entry name" value="SUGAR_TRANSPORT_1"/>
    <property type="match status" value="1"/>
</dbReference>
<dbReference type="PANTHER" id="PTHR23511">
    <property type="entry name" value="SYNAPTIC VESICLE GLYCOPROTEIN 2"/>
    <property type="match status" value="1"/>
</dbReference>
<reference evidence="8 9" key="1">
    <citation type="journal article" date="2022" name="Microbiol. Resour. Announc.">
        <title>Complete Genome Sequence of the Hyperthermophilic and Acidophilic Archaeon Saccharolobus caldissimus Strain HS-3T.</title>
        <authorList>
            <person name="Sakai H.D."/>
            <person name="Kurosawa N."/>
        </authorList>
    </citation>
    <scope>NUCLEOTIDE SEQUENCE [LARGE SCALE GENOMIC DNA]</scope>
    <source>
        <strain evidence="8 9">JCM32116</strain>
    </source>
</reference>
<dbReference type="Gene3D" id="1.20.1250.20">
    <property type="entry name" value="MFS general substrate transporter like domains"/>
    <property type="match status" value="1"/>
</dbReference>
<dbReference type="AlphaFoldDB" id="A0AAQ4CV65"/>
<dbReference type="Proteomes" id="UP001319921">
    <property type="component" value="Chromosome"/>
</dbReference>
<feature type="domain" description="Major facilitator superfamily (MFS) profile" evidence="7">
    <location>
        <begin position="28"/>
        <end position="451"/>
    </location>
</feature>
<evidence type="ECO:0000313" key="8">
    <source>
        <dbReference type="EMBL" id="BDB99696.1"/>
    </source>
</evidence>
<sequence>MKSEKEKLLDLYIARIDRLPTWGLNYALLWALGFSFFITIYDAVNLGVALPYIPFVTTASEAALISSLGLFAYIPGAIGLGYLSDRIGRRPVLIGSVLLILIGSVGMAISTNIIEFYIFRTIEGAGIGADIALIMTYLAELSPSSKRGTYINLVYIGGWVGFGLGTLLASELVTHIPSIGWRLVFGIAGILALTALALRIYAPESVRFLVKKGKFDEAERIVKHMEENAMRRARLTSLPEPKILEYSLQDTNPFKIFRNKEYLKRLIILLLWFITFYMASYTFLLEWPESLSIFLGYKGSLLDSVITIIGYTSIAVTIGAVISRFFIDKIDRRILLTSSSFSILLGVLISTYGAIIRNFLDITIGLIIIYLIYEAWSIQSGYIIASELFPNTARATGFALTDGLGHLGGAIGPLIIISLIPIYGSITSWALISFEVFAISILILFLTPKTLGRRLEEINEVSSTK</sequence>
<dbReference type="SUPFAM" id="SSF103473">
    <property type="entry name" value="MFS general substrate transporter"/>
    <property type="match status" value="1"/>
</dbReference>
<evidence type="ECO:0000256" key="4">
    <source>
        <dbReference type="ARBA" id="ARBA00022989"/>
    </source>
</evidence>
<feature type="transmembrane region" description="Helical" evidence="6">
    <location>
        <begin position="64"/>
        <end position="83"/>
    </location>
</feature>
<evidence type="ECO:0000256" key="1">
    <source>
        <dbReference type="ARBA" id="ARBA00004141"/>
    </source>
</evidence>
<dbReference type="PROSITE" id="PS50850">
    <property type="entry name" value="MFS"/>
    <property type="match status" value="1"/>
</dbReference>
<feature type="transmembrane region" description="Helical" evidence="6">
    <location>
        <begin position="21"/>
        <end position="44"/>
    </location>
</feature>
<feature type="transmembrane region" description="Helical" evidence="6">
    <location>
        <begin position="150"/>
        <end position="169"/>
    </location>
</feature>
<evidence type="ECO:0000256" key="6">
    <source>
        <dbReference type="SAM" id="Phobius"/>
    </source>
</evidence>
<evidence type="ECO:0000256" key="3">
    <source>
        <dbReference type="ARBA" id="ARBA00022692"/>
    </source>
</evidence>
<dbReference type="PROSITE" id="PS00217">
    <property type="entry name" value="SUGAR_TRANSPORT_2"/>
    <property type="match status" value="1"/>
</dbReference>
<keyword evidence="2" id="KW-0813">Transport</keyword>
<feature type="transmembrane region" description="Helical" evidence="6">
    <location>
        <begin position="266"/>
        <end position="285"/>
    </location>
</feature>
<proteinExistence type="predicted"/>
<feature type="transmembrane region" description="Helical" evidence="6">
    <location>
        <begin position="181"/>
        <end position="202"/>
    </location>
</feature>
<dbReference type="Pfam" id="PF00083">
    <property type="entry name" value="Sugar_tr"/>
    <property type="match status" value="1"/>
</dbReference>
<keyword evidence="4 6" id="KW-1133">Transmembrane helix</keyword>
<feature type="transmembrane region" description="Helical" evidence="6">
    <location>
        <begin position="92"/>
        <end position="111"/>
    </location>
</feature>
<feature type="transmembrane region" description="Helical" evidence="6">
    <location>
        <begin position="334"/>
        <end position="356"/>
    </location>
</feature>
<dbReference type="InterPro" id="IPR020846">
    <property type="entry name" value="MFS_dom"/>
</dbReference>
<keyword evidence="5 6" id="KW-0472">Membrane</keyword>
<feature type="transmembrane region" description="Helical" evidence="6">
    <location>
        <begin position="305"/>
        <end position="327"/>
    </location>
</feature>
<feature type="transmembrane region" description="Helical" evidence="6">
    <location>
        <begin position="117"/>
        <end position="138"/>
    </location>
</feature>
<keyword evidence="9" id="KW-1185">Reference proteome</keyword>
<gene>
    <name evidence="8" type="ORF">SACC_27130</name>
</gene>
<evidence type="ECO:0000313" key="9">
    <source>
        <dbReference type="Proteomes" id="UP001319921"/>
    </source>
</evidence>
<dbReference type="KEGG" id="scas:SACC_27130"/>